<organism evidence="1 2">
    <name type="scientific">Citrus unshiu</name>
    <name type="common">Satsuma mandarin</name>
    <name type="synonym">Citrus nobilis var. unshiu</name>
    <dbReference type="NCBI Taxonomy" id="55188"/>
    <lineage>
        <taxon>Eukaryota</taxon>
        <taxon>Viridiplantae</taxon>
        <taxon>Streptophyta</taxon>
        <taxon>Embryophyta</taxon>
        <taxon>Tracheophyta</taxon>
        <taxon>Spermatophyta</taxon>
        <taxon>Magnoliopsida</taxon>
        <taxon>eudicotyledons</taxon>
        <taxon>Gunneridae</taxon>
        <taxon>Pentapetalae</taxon>
        <taxon>rosids</taxon>
        <taxon>malvids</taxon>
        <taxon>Sapindales</taxon>
        <taxon>Rutaceae</taxon>
        <taxon>Aurantioideae</taxon>
        <taxon>Citrus</taxon>
    </lineage>
</organism>
<dbReference type="Proteomes" id="UP000236630">
    <property type="component" value="Unassembled WGS sequence"/>
</dbReference>
<evidence type="ECO:0000313" key="1">
    <source>
        <dbReference type="EMBL" id="GAY62111.1"/>
    </source>
</evidence>
<accession>A0A2H5QC19</accession>
<proteinExistence type="predicted"/>
<gene>
    <name evidence="1" type="ORF">CUMW_215240</name>
</gene>
<reference evidence="1 2" key="1">
    <citation type="journal article" date="2017" name="Front. Genet.">
        <title>Draft sequencing of the heterozygous diploid genome of Satsuma (Citrus unshiu Marc.) using a hybrid assembly approach.</title>
        <authorList>
            <person name="Shimizu T."/>
            <person name="Tanizawa Y."/>
            <person name="Mochizuki T."/>
            <person name="Nagasaki H."/>
            <person name="Yoshioka T."/>
            <person name="Toyoda A."/>
            <person name="Fujiyama A."/>
            <person name="Kaminuma E."/>
            <person name="Nakamura Y."/>
        </authorList>
    </citation>
    <scope>NUCLEOTIDE SEQUENCE [LARGE SCALE GENOMIC DNA]</scope>
    <source>
        <strain evidence="2">cv. Miyagawa wase</strain>
    </source>
</reference>
<dbReference type="AlphaFoldDB" id="A0A2H5QC19"/>
<keyword evidence="2" id="KW-1185">Reference proteome</keyword>
<protein>
    <submittedName>
        <fullName evidence="1">Uncharacterized protein</fullName>
    </submittedName>
</protein>
<evidence type="ECO:0000313" key="2">
    <source>
        <dbReference type="Proteomes" id="UP000236630"/>
    </source>
</evidence>
<dbReference type="EMBL" id="BDQV01000294">
    <property type="protein sequence ID" value="GAY62111.1"/>
    <property type="molecule type" value="Genomic_DNA"/>
</dbReference>
<sequence>MMWIFDYLNSKETAEENKRSRILYSIRLAEGLRQRTTSQGRGHVNFIHFTTSQRRRQSGKIFLVKTESERELAKTLALRIRDGLPCKKKNRFNYSAQTEQPSALHIMINFRNHVAEKWLLKGEKELALWAVEPQQLPNHSEDYHNMSSSF</sequence>
<name>A0A2H5QC19_CITUN</name>
<comment type="caution">
    <text evidence="1">The sequence shown here is derived from an EMBL/GenBank/DDBJ whole genome shotgun (WGS) entry which is preliminary data.</text>
</comment>